<evidence type="ECO:0000313" key="3">
    <source>
        <dbReference type="Proteomes" id="UP000467488"/>
    </source>
</evidence>
<accession>A0A8S0G214</accession>
<sequence>MIGSTNEVAFSDTLHRLKGDNRGLDTEGITPDGKGGYWLCDEYGPFLINIDSKGKILAIHGPQAAEGEKAIAGGLPNILKWRQANRGFEGLTRMPDGRIIVAVQSTLDIDAKSKKKALFTRLVSFDPASGKTAMYRLSYRQRGLQQKQRR</sequence>
<reference evidence="2 3" key="1">
    <citation type="submission" date="2020-01" db="EMBL/GenBank/DDBJ databases">
        <title>Dynamics of blaIMP-6 dissemination in carbapenem resistant Enterobacteriacea isolated from regional surveillance in Osaka, Japan.</title>
        <authorList>
            <person name="Abe R."/>
            <person name="Akeda Y."/>
            <person name="Sugawara Y."/>
            <person name="Yamamoto N."/>
            <person name="Tomono K."/>
            <person name="Takeuchi D."/>
            <person name="Kawahara R."/>
            <person name="Hamada S."/>
        </authorList>
    </citation>
    <scope>NUCLEOTIDE SEQUENCE [LARGE SCALE GENOMIC DNA]</scope>
    <source>
        <strain evidence="2 3">E300</strain>
    </source>
</reference>
<evidence type="ECO:0000313" key="2">
    <source>
        <dbReference type="EMBL" id="BBU87165.1"/>
    </source>
</evidence>
<dbReference type="PANTHER" id="PTHR37957">
    <property type="entry name" value="BLR7070 PROTEIN"/>
    <property type="match status" value="1"/>
</dbReference>
<dbReference type="EMBL" id="AP022360">
    <property type="protein sequence ID" value="BBU87165.1"/>
    <property type="molecule type" value="Genomic_DNA"/>
</dbReference>
<dbReference type="PANTHER" id="PTHR37957:SF1">
    <property type="entry name" value="PHYTASE-LIKE DOMAIN-CONTAINING PROTEIN"/>
    <property type="match status" value="1"/>
</dbReference>
<dbReference type="Pfam" id="PF13449">
    <property type="entry name" value="Phytase-like"/>
    <property type="match status" value="1"/>
</dbReference>
<dbReference type="Proteomes" id="UP000467488">
    <property type="component" value="Chromosome"/>
</dbReference>
<proteinExistence type="predicted"/>
<dbReference type="InterPro" id="IPR027372">
    <property type="entry name" value="Phytase-like_dom"/>
</dbReference>
<name>A0A8S0G214_ECOLX</name>
<gene>
    <name evidence="2" type="ORF">EIMP300_85650</name>
</gene>
<dbReference type="AlphaFoldDB" id="A0A8S0G214"/>
<evidence type="ECO:0000259" key="1">
    <source>
        <dbReference type="Pfam" id="PF13449"/>
    </source>
</evidence>
<organism evidence="2 3">
    <name type="scientific">Escherichia coli</name>
    <dbReference type="NCBI Taxonomy" id="562"/>
    <lineage>
        <taxon>Bacteria</taxon>
        <taxon>Pseudomonadati</taxon>
        <taxon>Pseudomonadota</taxon>
        <taxon>Gammaproteobacteria</taxon>
        <taxon>Enterobacterales</taxon>
        <taxon>Enterobacteriaceae</taxon>
        <taxon>Escherichia</taxon>
    </lineage>
</organism>
<protein>
    <recommendedName>
        <fullName evidence="1">Phytase-like domain-containing protein</fullName>
    </recommendedName>
</protein>
<feature type="domain" description="Phytase-like" evidence="1">
    <location>
        <begin position="21"/>
        <end position="140"/>
    </location>
</feature>